<dbReference type="GeneID" id="77468297"/>
<dbReference type="Pfam" id="PF17973">
    <property type="entry name" value="bMG10"/>
    <property type="match status" value="1"/>
</dbReference>
<dbReference type="Gene3D" id="2.60.40.1930">
    <property type="match status" value="1"/>
</dbReference>
<dbReference type="InterPro" id="IPR051802">
    <property type="entry name" value="YfhM-like"/>
</dbReference>
<keyword evidence="7" id="KW-1185">Reference proteome</keyword>
<dbReference type="PANTHER" id="PTHR40094">
    <property type="entry name" value="ALPHA-2-MACROGLOBULIN HOMOLOG"/>
    <property type="match status" value="1"/>
</dbReference>
<dbReference type="PROSITE" id="PS51257">
    <property type="entry name" value="PROKAR_LIPOPROTEIN"/>
    <property type="match status" value="1"/>
</dbReference>
<evidence type="ECO:0000259" key="4">
    <source>
        <dbReference type="SMART" id="SM01359"/>
    </source>
</evidence>
<comment type="similarity">
    <text evidence="1">Belongs to the protease inhibitor I39 (alpha-2-macroglobulin) family. Bacterial alpha-2-macroglobulin subfamily.</text>
</comment>
<dbReference type="Gene3D" id="1.50.10.20">
    <property type="match status" value="1"/>
</dbReference>
<dbReference type="InterPro" id="IPR041462">
    <property type="entry name" value="Bact_A2M_MG6"/>
</dbReference>
<dbReference type="Pfam" id="PF21142">
    <property type="entry name" value="A2M_bMG2"/>
    <property type="match status" value="1"/>
</dbReference>
<dbReference type="InterPro" id="IPR008930">
    <property type="entry name" value="Terpenoid_cyclase/PrenylTrfase"/>
</dbReference>
<feature type="domain" description="Alpha-2-macroglobulin bait region" evidence="4">
    <location>
        <begin position="745"/>
        <end position="887"/>
    </location>
</feature>
<dbReference type="Pfam" id="PF01835">
    <property type="entry name" value="MG2"/>
    <property type="match status" value="1"/>
</dbReference>
<evidence type="ECO:0000256" key="3">
    <source>
        <dbReference type="SAM" id="SignalP"/>
    </source>
</evidence>
<reference evidence="7" key="1">
    <citation type="journal article" date="2018" name="MSphere">
        <title>Fusobacterium Genomics Using MinION and Illumina Sequencing Enables Genome Completion and Correction.</title>
        <authorList>
            <person name="Todd S.M."/>
            <person name="Settlage R.E."/>
            <person name="Lahmers K.K."/>
            <person name="Slade D.J."/>
        </authorList>
    </citation>
    <scope>NUCLEOTIDE SEQUENCE [LARGE SCALE GENOMIC DNA]</scope>
    <source>
        <strain evidence="7">ATCC 27725</strain>
    </source>
</reference>
<gene>
    <name evidence="6" type="ORF">C4N18_09855</name>
</gene>
<dbReference type="InterPro" id="IPR021868">
    <property type="entry name" value="Alpha_2_Macroglob_MG3"/>
</dbReference>
<dbReference type="SMART" id="SM01360">
    <property type="entry name" value="A2M"/>
    <property type="match status" value="1"/>
</dbReference>
<accession>A0ABM6U597</accession>
<dbReference type="Proteomes" id="UP000241238">
    <property type="component" value="Chromosome"/>
</dbReference>
<dbReference type="InterPro" id="IPR001599">
    <property type="entry name" value="Macroglobln_a2"/>
</dbReference>
<dbReference type="Pfam" id="PF11974">
    <property type="entry name" value="bMG3"/>
    <property type="match status" value="1"/>
</dbReference>
<dbReference type="InterPro" id="IPR047565">
    <property type="entry name" value="Alpha-macroglob_thiol-ester_cl"/>
</dbReference>
<dbReference type="InterPro" id="IPR041203">
    <property type="entry name" value="Bact_A2M_MG5"/>
</dbReference>
<evidence type="ECO:0000259" key="5">
    <source>
        <dbReference type="SMART" id="SM01360"/>
    </source>
</evidence>
<dbReference type="CDD" id="cd02891">
    <property type="entry name" value="A2M_like"/>
    <property type="match status" value="1"/>
</dbReference>
<dbReference type="SUPFAM" id="SSF48239">
    <property type="entry name" value="Terpenoid cyclases/Protein prenyltransferases"/>
    <property type="match status" value="1"/>
</dbReference>
<evidence type="ECO:0000313" key="7">
    <source>
        <dbReference type="Proteomes" id="UP000241238"/>
    </source>
</evidence>
<protein>
    <submittedName>
        <fullName evidence="6">Alpha-2-macroglobulin family protein</fullName>
    </submittedName>
</protein>
<dbReference type="SMART" id="SM01419">
    <property type="entry name" value="Thiol-ester_cl"/>
    <property type="match status" value="1"/>
</dbReference>
<organism evidence="6 7">
    <name type="scientific">Fusobacterium varium ATCC 27725</name>
    <dbReference type="NCBI Taxonomy" id="469618"/>
    <lineage>
        <taxon>Bacteria</taxon>
        <taxon>Fusobacteriati</taxon>
        <taxon>Fusobacteriota</taxon>
        <taxon>Fusobacteriia</taxon>
        <taxon>Fusobacteriales</taxon>
        <taxon>Fusobacteriaceae</taxon>
        <taxon>Fusobacterium</taxon>
    </lineage>
</organism>
<proteinExistence type="inferred from homology"/>
<feature type="domain" description="Alpha-2-macroglobulin" evidence="5">
    <location>
        <begin position="961"/>
        <end position="1050"/>
    </location>
</feature>
<dbReference type="InterPro" id="IPR011625">
    <property type="entry name" value="A2M_N_BRD"/>
</dbReference>
<dbReference type="Pfam" id="PF17962">
    <property type="entry name" value="bMG6"/>
    <property type="match status" value="1"/>
</dbReference>
<dbReference type="Pfam" id="PF17972">
    <property type="entry name" value="bMG5"/>
    <property type="match status" value="1"/>
</dbReference>
<dbReference type="Pfam" id="PF00207">
    <property type="entry name" value="A2M"/>
    <property type="match status" value="1"/>
</dbReference>
<feature type="chain" id="PRO_5045316327" evidence="3">
    <location>
        <begin position="19"/>
        <end position="1618"/>
    </location>
</feature>
<evidence type="ECO:0000256" key="1">
    <source>
        <dbReference type="ARBA" id="ARBA00010556"/>
    </source>
</evidence>
<dbReference type="Pfam" id="PF07678">
    <property type="entry name" value="TED_complement"/>
    <property type="match status" value="1"/>
</dbReference>
<sequence length="1618" mass="183677">MKKILAFLVLLTMLGCNEGGKTPEQTTEPKTTIEVVKTENTVVTPPAKETELKILEVSTSSGEKPNIEITLSDEIGLNSDIDAYIKVDGETGFDIIKMKNKIIIRGDFSTGETYQIGILKGLKSKNGTVLKEDFNTTVAFREIEPKIAFSNEGIILPAVNDKRISFKSLNVKKVNVKVKKVYENNTTQFLQNLVFKGNGNVFNYAMQGDFYRIGDVLFEKEYELNNLKNKWIQTEIELGSLVEYKGFFIVELSFDKDGIDYTFPEGVESWQQYSFFENNGKIGKVILLSDMGILAQKTKDQYLVTVTDVAKNSVVKGAKVKAVTFNNQLIEEKTTDENGEVTFDGKDKIFYIVSELGEEKSILKLNDSLLSYDGFAVDGIYATAGVKSFMYTDRGIYRPGDDIYLSIIARNGDNSFPENHPVKLNIYTPTGKKFVENYVLNNGKNGFYTYSFKTNLDSETGIWRVEAQVGSTTFRKDIPVETIVPYKIKVNVDAPKVVDINETNNFEVKVASDYLFGAPGSDLRFNSELQIREENIRFEKFKNYTFTNPTSYNFYHRDYKEGVLNSEGKGTINFDIAKVTPKNINLTGTITTKVLETGGRPVLDRSVVTLKKFDTYVGMEIPSDRYMKSGDKVNLQVIAVSSDGEKLVSGRRMKYRIYKNEYSWWWDYNDYGIFLKSIKTDTNTTFVHEQEFVSGDKPYIIDYPIDGTGEIFVEVEDLETEQSTGVNLYVSTWMDPSVSKKVDKLKMETDKKSYNIGDKAKIIYEGEKGAKALITIEKSGQIVKRYWKDVNNIKNEEEIEITEGMFPNAYVSISLFQDYNNFTNDRPLRLYGAVPLMVKNEATKLNLELNTPKELRPNEKFSVKVKNKAGTPMEYTVAVVDEGLLDITAFKTPDPWNYFYQKEALQILTYDNYNEIIGKTFGEVHQVLKTGGGEFLSEMSAMDKARNKQMGLEEAQRFKPVAMFKGVLTTNDKGEGEVEFTMPNYMGSVRVMVIGADKGMYGRAESTITVKAPIVMNASLPRTLKVGDEFKVPVEIFALEDDLGEITVSINFNGETKTEKFTLKNKEKKTVYFTEKVPNKIGADKITINAKSNKYNYEEVTDIDINSNNPYIYLNDIKTVPGGKEVTFNAPKDSIEGSVESTLTISSSPILAIDQRLKWLIRYPYGCAEQTTSSVLPQLFIKELSSENAFDKKRITANINSGITRLSKFQLYDGSFAYWPGNRDADLWVTNYIGQFLISAKENGYYVPEDMYSRWLDFSKKQSKIAGADLDRKAYTLYLLASAGSPEISEMNLIYENYMGSLSITSKWYMAAAYKLIGEDKMAVDIANSLPITVPEYDHDYYRYSYGSNLRDKAIILGAYYKVYGKIEEKLYNDILQALQSQSWLSTQSTGYSLMTIAEMVKSGAKEEVSGTIEIDGQLKRFTTKNGIYTESISDKVGNIKIVSGNSKDMFVNYYWEGVPVNYEGENIAKNIKIERKFYDINGAEIDPKSLTSGTTFWLEVKVLPADNVRGYFYINEVALTQVLPTGWEIENVRALKQQYPEWVKSRMSNTNIDYEDIRDDRVMWFFDFDNYNRTGNSFFIKVNTVTVGKYKFPGTMAEAMYDKNYEAYLKGFEVEVK</sequence>
<dbReference type="PANTHER" id="PTHR40094:SF1">
    <property type="entry name" value="UBIQUITIN DOMAIN-CONTAINING PROTEIN"/>
    <property type="match status" value="1"/>
</dbReference>
<dbReference type="SMART" id="SM01359">
    <property type="entry name" value="A2M_N_2"/>
    <property type="match status" value="1"/>
</dbReference>
<dbReference type="InterPro" id="IPR011626">
    <property type="entry name" value="Alpha-macroglobulin_TED"/>
</dbReference>
<feature type="signal peptide" evidence="3">
    <location>
        <begin position="1"/>
        <end position="18"/>
    </location>
</feature>
<evidence type="ECO:0000256" key="2">
    <source>
        <dbReference type="ARBA" id="ARBA00022729"/>
    </source>
</evidence>
<dbReference type="InterPro" id="IPR041246">
    <property type="entry name" value="Bact_MG10"/>
</dbReference>
<dbReference type="InterPro" id="IPR002890">
    <property type="entry name" value="MG2"/>
</dbReference>
<keyword evidence="2 3" id="KW-0732">Signal</keyword>
<evidence type="ECO:0000313" key="6">
    <source>
        <dbReference type="EMBL" id="AVQ31508.1"/>
    </source>
</evidence>
<dbReference type="EMBL" id="CP028103">
    <property type="protein sequence ID" value="AVQ31508.1"/>
    <property type="molecule type" value="Genomic_DNA"/>
</dbReference>
<dbReference type="RefSeq" id="WP_005947688.1">
    <property type="nucleotide sequence ID" value="NZ_CP028103.1"/>
</dbReference>
<name>A0ABM6U597_FUSVA</name>
<dbReference type="Pfam" id="PF07703">
    <property type="entry name" value="A2M_BRD"/>
    <property type="match status" value="1"/>
</dbReference>
<dbReference type="InterPro" id="IPR049120">
    <property type="entry name" value="A2M_bMG2"/>
</dbReference>